<dbReference type="Proteomes" id="UP000287033">
    <property type="component" value="Unassembled WGS sequence"/>
</dbReference>
<evidence type="ECO:0000313" key="2">
    <source>
        <dbReference type="Proteomes" id="UP000287033"/>
    </source>
</evidence>
<protein>
    <submittedName>
        <fullName evidence="1">Uncharacterized protein</fullName>
    </submittedName>
</protein>
<feature type="non-terminal residue" evidence="1">
    <location>
        <position position="85"/>
    </location>
</feature>
<reference evidence="1 2" key="1">
    <citation type="journal article" date="2018" name="Nat. Ecol. Evol.">
        <title>Shark genomes provide insights into elasmobranch evolution and the origin of vertebrates.</title>
        <authorList>
            <person name="Hara Y"/>
            <person name="Yamaguchi K"/>
            <person name="Onimaru K"/>
            <person name="Kadota M"/>
            <person name="Koyanagi M"/>
            <person name="Keeley SD"/>
            <person name="Tatsumi K"/>
            <person name="Tanaka K"/>
            <person name="Motone F"/>
            <person name="Kageyama Y"/>
            <person name="Nozu R"/>
            <person name="Adachi N"/>
            <person name="Nishimura O"/>
            <person name="Nakagawa R"/>
            <person name="Tanegashima C"/>
            <person name="Kiyatake I"/>
            <person name="Matsumoto R"/>
            <person name="Murakumo K"/>
            <person name="Nishida K"/>
            <person name="Terakita A"/>
            <person name="Kuratani S"/>
            <person name="Sato K"/>
            <person name="Hyodo S Kuraku.S."/>
        </authorList>
    </citation>
    <scope>NUCLEOTIDE SEQUENCE [LARGE SCALE GENOMIC DNA]</scope>
</reference>
<accession>A0A401TFN8</accession>
<name>A0A401TFN8_CHIPU</name>
<organism evidence="1 2">
    <name type="scientific">Chiloscyllium punctatum</name>
    <name type="common">Brownbanded bambooshark</name>
    <name type="synonym">Hemiscyllium punctatum</name>
    <dbReference type="NCBI Taxonomy" id="137246"/>
    <lineage>
        <taxon>Eukaryota</taxon>
        <taxon>Metazoa</taxon>
        <taxon>Chordata</taxon>
        <taxon>Craniata</taxon>
        <taxon>Vertebrata</taxon>
        <taxon>Chondrichthyes</taxon>
        <taxon>Elasmobranchii</taxon>
        <taxon>Galeomorphii</taxon>
        <taxon>Galeoidea</taxon>
        <taxon>Orectolobiformes</taxon>
        <taxon>Hemiscylliidae</taxon>
        <taxon>Chiloscyllium</taxon>
    </lineage>
</organism>
<evidence type="ECO:0000313" key="1">
    <source>
        <dbReference type="EMBL" id="GCC41459.1"/>
    </source>
</evidence>
<proteinExistence type="predicted"/>
<dbReference type="EMBL" id="BEZZ01053475">
    <property type="protein sequence ID" value="GCC41459.1"/>
    <property type="molecule type" value="Genomic_DNA"/>
</dbReference>
<dbReference type="AlphaFoldDB" id="A0A401TFN8"/>
<keyword evidence="2" id="KW-1185">Reference proteome</keyword>
<gene>
    <name evidence="1" type="ORF">chiPu_0025174</name>
</gene>
<sequence length="85" mass="9197">MGPRVLAARLPGSAVRELLWSRRDPVPLGKLLSRSGPGLGPGPVLHQRSPGRRIAAIAAAPYSSSAVDMRSYLWAMYKETKKVSE</sequence>
<comment type="caution">
    <text evidence="1">The sequence shown here is derived from an EMBL/GenBank/DDBJ whole genome shotgun (WGS) entry which is preliminary data.</text>
</comment>